<keyword evidence="7 8" id="KW-0472">Membrane</keyword>
<proteinExistence type="inferred from homology"/>
<evidence type="ECO:0000313" key="9">
    <source>
        <dbReference type="EMBL" id="QJD99264.1"/>
    </source>
</evidence>
<keyword evidence="4" id="KW-1003">Cell membrane</keyword>
<dbReference type="Pfam" id="PF01594">
    <property type="entry name" value="AI-2E_transport"/>
    <property type="match status" value="1"/>
</dbReference>
<evidence type="ECO:0000256" key="7">
    <source>
        <dbReference type="ARBA" id="ARBA00023136"/>
    </source>
</evidence>
<protein>
    <submittedName>
        <fullName evidence="9">AI-2E family transporter</fullName>
    </submittedName>
</protein>
<comment type="similarity">
    <text evidence="2">Belongs to the autoinducer-2 exporter (AI-2E) (TC 2.A.86) family.</text>
</comment>
<feature type="transmembrane region" description="Helical" evidence="8">
    <location>
        <begin position="272"/>
        <end position="292"/>
    </location>
</feature>
<feature type="transmembrane region" description="Helical" evidence="8">
    <location>
        <begin position="148"/>
        <end position="174"/>
    </location>
</feature>
<evidence type="ECO:0000256" key="2">
    <source>
        <dbReference type="ARBA" id="ARBA00009773"/>
    </source>
</evidence>
<feature type="transmembrane region" description="Helical" evidence="8">
    <location>
        <begin position="304"/>
        <end position="337"/>
    </location>
</feature>
<evidence type="ECO:0000256" key="4">
    <source>
        <dbReference type="ARBA" id="ARBA00022475"/>
    </source>
</evidence>
<dbReference type="InterPro" id="IPR002549">
    <property type="entry name" value="AI-2E-like"/>
</dbReference>
<keyword evidence="5 8" id="KW-0812">Transmembrane</keyword>
<dbReference type="KEGG" id="mfy:HH212_03805"/>
<dbReference type="RefSeq" id="WP_169434161.1">
    <property type="nucleotide sequence ID" value="NZ_CP051685.1"/>
</dbReference>
<keyword evidence="3" id="KW-0813">Transport</keyword>
<name>A0A7Z2VUD2_9BURK</name>
<evidence type="ECO:0000256" key="8">
    <source>
        <dbReference type="SAM" id="Phobius"/>
    </source>
</evidence>
<feature type="transmembrane region" description="Helical" evidence="8">
    <location>
        <begin position="210"/>
        <end position="231"/>
    </location>
</feature>
<organism evidence="9 10">
    <name type="scientific">Massilia forsythiae</name>
    <dbReference type="NCBI Taxonomy" id="2728020"/>
    <lineage>
        <taxon>Bacteria</taxon>
        <taxon>Pseudomonadati</taxon>
        <taxon>Pseudomonadota</taxon>
        <taxon>Betaproteobacteria</taxon>
        <taxon>Burkholderiales</taxon>
        <taxon>Oxalobacteraceae</taxon>
        <taxon>Telluria group</taxon>
        <taxon>Massilia</taxon>
    </lineage>
</organism>
<keyword evidence="6 8" id="KW-1133">Transmembrane helix</keyword>
<feature type="transmembrane region" description="Helical" evidence="8">
    <location>
        <begin position="61"/>
        <end position="82"/>
    </location>
</feature>
<dbReference type="Proteomes" id="UP000502415">
    <property type="component" value="Chromosome"/>
</dbReference>
<evidence type="ECO:0000256" key="6">
    <source>
        <dbReference type="ARBA" id="ARBA00022989"/>
    </source>
</evidence>
<reference evidence="9 10" key="1">
    <citation type="submission" date="2020-04" db="EMBL/GenBank/DDBJ databases">
        <title>Genome sequencing of novel species.</title>
        <authorList>
            <person name="Heo J."/>
            <person name="Kim S.-J."/>
            <person name="Kim J.-S."/>
            <person name="Hong S.-B."/>
            <person name="Kwon S.-W."/>
        </authorList>
    </citation>
    <scope>NUCLEOTIDE SEQUENCE [LARGE SCALE GENOMIC DNA]</scope>
    <source>
        <strain evidence="9 10">GN2-R2</strain>
    </source>
</reference>
<evidence type="ECO:0000256" key="5">
    <source>
        <dbReference type="ARBA" id="ARBA00022692"/>
    </source>
</evidence>
<accession>A0A7Z2VUD2</accession>
<comment type="subcellular location">
    <subcellularLocation>
        <location evidence="1">Cell membrane</location>
        <topology evidence="1">Multi-pass membrane protein</topology>
    </subcellularLocation>
</comment>
<sequence>MHSRPGRNYARAAAVILLAIGCLYVLRPFLAAILFAAAVVISSWPLYLRLLNRLRGRRTLAALTMTLSLTLLVIIPLALGAYRLADNVADAFDQIRVALDHGELVPPSWIRTLPLVGEQLDAYLRQLVASRERMLELGRRLIEPARHYLLAGGLALGTGIVQMGLAAFVSFFFYRDGAALMTVIGASMRRIIGEEAGPVAEIVSQTVRGVMYGLLGTALAQAVVAAIGFLVAGVPGVLVLSVLVFVLSLIPVGPPLIWGGAAVWLFSQGENGWGIFMLVWGFFLISGVDNVVRPMLISRGSSLPFLLTLLGVLGGVLAFGFVGLFIGPVLLAVGYSLMSGWTHTRDPIVRQKGEGL</sequence>
<evidence type="ECO:0000256" key="3">
    <source>
        <dbReference type="ARBA" id="ARBA00022448"/>
    </source>
</evidence>
<dbReference type="AlphaFoldDB" id="A0A7Z2VUD2"/>
<dbReference type="PANTHER" id="PTHR21716:SF67">
    <property type="entry name" value="TRANSPORT PROTEIN YDIK-RELATED"/>
    <property type="match status" value="1"/>
</dbReference>
<feature type="transmembrane region" description="Helical" evidence="8">
    <location>
        <begin position="12"/>
        <end position="41"/>
    </location>
</feature>
<dbReference type="PROSITE" id="PS51257">
    <property type="entry name" value="PROKAR_LIPOPROTEIN"/>
    <property type="match status" value="1"/>
</dbReference>
<dbReference type="GO" id="GO:0005886">
    <property type="term" value="C:plasma membrane"/>
    <property type="evidence" value="ECO:0007669"/>
    <property type="project" value="UniProtKB-SubCell"/>
</dbReference>
<gene>
    <name evidence="9" type="ORF">HH212_03805</name>
</gene>
<dbReference type="PANTHER" id="PTHR21716">
    <property type="entry name" value="TRANSMEMBRANE PROTEIN"/>
    <property type="match status" value="1"/>
</dbReference>
<keyword evidence="10" id="KW-1185">Reference proteome</keyword>
<evidence type="ECO:0000256" key="1">
    <source>
        <dbReference type="ARBA" id="ARBA00004651"/>
    </source>
</evidence>
<feature type="transmembrane region" description="Helical" evidence="8">
    <location>
        <begin position="238"/>
        <end position="266"/>
    </location>
</feature>
<dbReference type="EMBL" id="CP051685">
    <property type="protein sequence ID" value="QJD99264.1"/>
    <property type="molecule type" value="Genomic_DNA"/>
</dbReference>
<evidence type="ECO:0000313" key="10">
    <source>
        <dbReference type="Proteomes" id="UP000502415"/>
    </source>
</evidence>